<sequence>MGRKPTITRQQLLDLAEEIVRTEGAKALTIDALARAAGISKGGVQYSFASKDDLVRALIERWTSQFDAMLITDETSSPADLIRSYIRAMRASQPAMNAKMAGLMSTYLQDPDNMRETRQWYRGIFERLGEASAEAQTARVAFLAVEGLFLLRIVGIDEDGTWAGFLDDIEAVLERLLDVRRQ</sequence>
<dbReference type="PANTHER" id="PTHR47506">
    <property type="entry name" value="TRANSCRIPTIONAL REGULATORY PROTEIN"/>
    <property type="match status" value="1"/>
</dbReference>
<dbReference type="InterPro" id="IPR009057">
    <property type="entry name" value="Homeodomain-like_sf"/>
</dbReference>
<dbReference type="Gene3D" id="1.10.357.10">
    <property type="entry name" value="Tetracycline Repressor, domain 2"/>
    <property type="match status" value="1"/>
</dbReference>
<dbReference type="Proteomes" id="UP001177080">
    <property type="component" value="Unassembled WGS sequence"/>
</dbReference>
<evidence type="ECO:0000259" key="5">
    <source>
        <dbReference type="PROSITE" id="PS50977"/>
    </source>
</evidence>
<name>A0ABT8XEU9_9HYPH</name>
<keyword evidence="3" id="KW-0804">Transcription</keyword>
<feature type="DNA-binding region" description="H-T-H motif" evidence="4">
    <location>
        <begin position="29"/>
        <end position="48"/>
    </location>
</feature>
<dbReference type="Pfam" id="PF17937">
    <property type="entry name" value="TetR_C_28"/>
    <property type="match status" value="1"/>
</dbReference>
<dbReference type="InterPro" id="IPR001647">
    <property type="entry name" value="HTH_TetR"/>
</dbReference>
<organism evidence="6 7">
    <name type="scientific">Shinella curvata</name>
    <dbReference type="NCBI Taxonomy" id="1817964"/>
    <lineage>
        <taxon>Bacteria</taxon>
        <taxon>Pseudomonadati</taxon>
        <taxon>Pseudomonadota</taxon>
        <taxon>Alphaproteobacteria</taxon>
        <taxon>Hyphomicrobiales</taxon>
        <taxon>Rhizobiaceae</taxon>
        <taxon>Shinella</taxon>
    </lineage>
</organism>
<dbReference type="EMBL" id="WHSC02000005">
    <property type="protein sequence ID" value="MDO6121730.1"/>
    <property type="molecule type" value="Genomic_DNA"/>
</dbReference>
<reference evidence="6" key="1">
    <citation type="submission" date="2022-04" db="EMBL/GenBank/DDBJ databases">
        <title>Shinella lacus sp. nov., a novel member of the genus Shinella from water.</title>
        <authorList>
            <person name="Deng Y."/>
        </authorList>
    </citation>
    <scope>NUCLEOTIDE SEQUENCE</scope>
    <source>
        <strain evidence="6">JCM 31239</strain>
    </source>
</reference>
<evidence type="ECO:0000256" key="1">
    <source>
        <dbReference type="ARBA" id="ARBA00023015"/>
    </source>
</evidence>
<dbReference type="PROSITE" id="PS50977">
    <property type="entry name" value="HTH_TETR_2"/>
    <property type="match status" value="1"/>
</dbReference>
<evidence type="ECO:0000313" key="6">
    <source>
        <dbReference type="EMBL" id="MDO6121730.1"/>
    </source>
</evidence>
<evidence type="ECO:0000313" key="7">
    <source>
        <dbReference type="Proteomes" id="UP001177080"/>
    </source>
</evidence>
<comment type="caution">
    <text evidence="6">The sequence shown here is derived from an EMBL/GenBank/DDBJ whole genome shotgun (WGS) entry which is preliminary data.</text>
</comment>
<proteinExistence type="predicted"/>
<dbReference type="PANTHER" id="PTHR47506:SF6">
    <property type="entry name" value="HTH-TYPE TRANSCRIPTIONAL REPRESSOR NEMR"/>
    <property type="match status" value="1"/>
</dbReference>
<feature type="domain" description="HTH tetR-type" evidence="5">
    <location>
        <begin position="6"/>
        <end position="66"/>
    </location>
</feature>
<gene>
    <name evidence="6" type="ORF">GB928_011105</name>
</gene>
<dbReference type="InterPro" id="IPR041479">
    <property type="entry name" value="TetR_CgmR_C"/>
</dbReference>
<dbReference type="Pfam" id="PF00440">
    <property type="entry name" value="TetR_N"/>
    <property type="match status" value="1"/>
</dbReference>
<evidence type="ECO:0000256" key="3">
    <source>
        <dbReference type="ARBA" id="ARBA00023163"/>
    </source>
</evidence>
<dbReference type="RefSeq" id="WP_244762274.1">
    <property type="nucleotide sequence ID" value="NZ_JALJCJ010000005.1"/>
</dbReference>
<keyword evidence="2 4" id="KW-0238">DNA-binding</keyword>
<dbReference type="PRINTS" id="PR00455">
    <property type="entry name" value="HTHTETR"/>
</dbReference>
<dbReference type="SUPFAM" id="SSF46689">
    <property type="entry name" value="Homeodomain-like"/>
    <property type="match status" value="1"/>
</dbReference>
<evidence type="ECO:0000256" key="4">
    <source>
        <dbReference type="PROSITE-ProRule" id="PRU00335"/>
    </source>
</evidence>
<protein>
    <submittedName>
        <fullName evidence="6">TetR/AcrR family transcriptional regulator</fullName>
    </submittedName>
</protein>
<accession>A0ABT8XEU9</accession>
<keyword evidence="1" id="KW-0805">Transcription regulation</keyword>
<evidence type="ECO:0000256" key="2">
    <source>
        <dbReference type="ARBA" id="ARBA00023125"/>
    </source>
</evidence>
<keyword evidence="7" id="KW-1185">Reference proteome</keyword>